<dbReference type="RefSeq" id="XP_024508221.1">
    <property type="nucleotide sequence ID" value="XM_024654894.1"/>
</dbReference>
<dbReference type="WBParaSite" id="SRAE_2000367300.1">
    <property type="protein sequence ID" value="SRAE_2000367300.1"/>
    <property type="gene ID" value="WBGene00263898"/>
</dbReference>
<gene>
    <name evidence="2 4 5" type="ORF">SRAE_2000367300</name>
</gene>
<dbReference type="InterPro" id="IPR021869">
    <property type="entry name" value="RNase_Zc3h12_NYN"/>
</dbReference>
<organism evidence="2">
    <name type="scientific">Strongyloides ratti</name>
    <name type="common">Parasitic roundworm</name>
    <dbReference type="NCBI Taxonomy" id="34506"/>
    <lineage>
        <taxon>Eukaryota</taxon>
        <taxon>Metazoa</taxon>
        <taxon>Ecdysozoa</taxon>
        <taxon>Nematoda</taxon>
        <taxon>Chromadorea</taxon>
        <taxon>Rhabditida</taxon>
        <taxon>Tylenchina</taxon>
        <taxon>Panagrolaimomorpha</taxon>
        <taxon>Strongyloidoidea</taxon>
        <taxon>Strongyloididae</taxon>
        <taxon>Strongyloides</taxon>
    </lineage>
</organism>
<keyword evidence="3" id="KW-1185">Reference proteome</keyword>
<evidence type="ECO:0000313" key="3">
    <source>
        <dbReference type="Proteomes" id="UP000035682"/>
    </source>
</evidence>
<dbReference type="CTD" id="36381391"/>
<dbReference type="Pfam" id="PF11977">
    <property type="entry name" value="RNase_Zc3h12a"/>
    <property type="match status" value="1"/>
</dbReference>
<dbReference type="InterPro" id="IPR051101">
    <property type="entry name" value="ZC3H12/N4BP1_RNase_Reg"/>
</dbReference>
<evidence type="ECO:0000313" key="2">
    <source>
        <dbReference type="EMBL" id="CEF69021.1"/>
    </source>
</evidence>
<dbReference type="GO" id="GO:0036464">
    <property type="term" value="C:cytoplasmic ribonucleoprotein granule"/>
    <property type="evidence" value="ECO:0007669"/>
    <property type="project" value="TreeGrafter"/>
</dbReference>
<evidence type="ECO:0000313" key="5">
    <source>
        <dbReference type="WormBase" id="SRAE_2000367300"/>
    </source>
</evidence>
<dbReference type="OrthoDB" id="392925at2759"/>
<dbReference type="GO" id="GO:0003729">
    <property type="term" value="F:mRNA binding"/>
    <property type="evidence" value="ECO:0007669"/>
    <property type="project" value="TreeGrafter"/>
</dbReference>
<dbReference type="Gene3D" id="3.40.50.11980">
    <property type="match status" value="1"/>
</dbReference>
<dbReference type="GO" id="GO:0005634">
    <property type="term" value="C:nucleus"/>
    <property type="evidence" value="ECO:0007669"/>
    <property type="project" value="TreeGrafter"/>
</dbReference>
<dbReference type="GO" id="GO:0004521">
    <property type="term" value="F:RNA endonuclease activity"/>
    <property type="evidence" value="ECO:0007669"/>
    <property type="project" value="TreeGrafter"/>
</dbReference>
<dbReference type="EMBL" id="LN609529">
    <property type="protein sequence ID" value="CEF69021.1"/>
    <property type="molecule type" value="Genomic_DNA"/>
</dbReference>
<evidence type="ECO:0000259" key="1">
    <source>
        <dbReference type="Pfam" id="PF11977"/>
    </source>
</evidence>
<reference evidence="2 3" key="1">
    <citation type="submission" date="2014-09" db="EMBL/GenBank/DDBJ databases">
        <authorList>
            <person name="Martin A.A."/>
        </authorList>
    </citation>
    <scope>NUCLEOTIDE SEQUENCE</scope>
    <source>
        <strain evidence="3">ED321</strain>
        <strain evidence="2">ED321 Heterogonic</strain>
    </source>
</reference>
<protein>
    <submittedName>
        <fullName evidence="2 4">Ribonuclease Zc3h12a-like domain-containing protein</fullName>
    </submittedName>
</protein>
<dbReference type="PANTHER" id="PTHR12876:SF40">
    <property type="entry name" value="RNASE NYN DOMAIN-CONTAINING PROTEIN"/>
    <property type="match status" value="1"/>
</dbReference>
<name>A0A090LGU2_STRRB</name>
<feature type="domain" description="RNase NYN" evidence="1">
    <location>
        <begin position="828"/>
        <end position="977"/>
    </location>
</feature>
<accession>A0A090LGU2</accession>
<dbReference type="STRING" id="34506.A0A090LGU2"/>
<dbReference type="PANTHER" id="PTHR12876">
    <property type="entry name" value="N4BP1-RELATED"/>
    <property type="match status" value="1"/>
</dbReference>
<dbReference type="GeneID" id="36381391"/>
<dbReference type="AlphaFoldDB" id="A0A090LGU2"/>
<reference evidence="4" key="2">
    <citation type="submission" date="2020-12" db="UniProtKB">
        <authorList>
            <consortium name="WormBaseParasite"/>
        </authorList>
    </citation>
    <scope>IDENTIFICATION</scope>
</reference>
<dbReference type="Proteomes" id="UP000035682">
    <property type="component" value="Unplaced"/>
</dbReference>
<evidence type="ECO:0000313" key="4">
    <source>
        <dbReference type="WBParaSite" id="SRAE_2000367300.1"/>
    </source>
</evidence>
<proteinExistence type="predicted"/>
<sequence length="1199" mass="141312">MCMISRKLSQSNINENKCRFSTLKKGFNLSVKVNNNLKKDYFPNLKIIVNKKSNCFQDNNDMSFTNIFTNSKTDSILINSKIKDTSHKNIIKNNILLKSSRIFGIYKSKKIFYLRNKFIASIPRKFYIFILRILKGNISNSMKKKKSRKYKQENYKEIVTMEKKNLNTKHDIKNSHVNDVSFFEEDNLTNSSTESYADVDFIESTSTKNNKNNNFEDNSITNNENSLDDKWINSNYMLNLTSLSYWISTKYNEANKSQPYILNLQGHIERDRNDIKEMLEASSDESTTDLSTISSIDSCRLLNQKSTKIFKVEHNKLNKPQHLKNTRIDNCMEKVSNQKNIDIDFFDKINNKWNFNDESTLLASACYKFKNLELPTSRLEYIKTISEILARRTENNKIKINEYAFKILVKQLNNLILTDYRIKNKLLKKDFGKRLKNMWSAKCFKKIFFSNYETLLVLPSKYIRNILKSMTKSERKALKYYKNVMKKKFKNVNRYLKLSINLYNTYITIHKEKPIEEMICDGFYKCLGIKRQHNIAGFYELRKDQFSKIIVSIVSHQFLSFLPLRRCDFQKFIKSKKIDNMIIKINDDLTKFFSKFINCDSIPEIIATFNIRLISCLNNFLLSNQILNEDTIIREILRRSNIILKVNRLPFTPKKNFSPSSIKKRKALLLKKGYYAYKKYKELKQTLKRPVQIFCNVLPDNEEYGKDSWLDSEKHGKNISNINSQKSFELKDQKIFEKIDSSFSTLSYSSRSTMISSDTNSQGIRYLNDGEFIINPERSIYSVCYKRDECKKNCNSNHYDKLEGQLYSVAIDECDKSVIERNSYTLFRPVYINGVEAGYSMQSKKGDVLCVRGITITLNYFISRGHQVQAFLPSIYKHHPDRCDNYDELLSLYEMNLIEFTQEYGADKYVEVNCQILQRAIEFGGCIVARSQMHVIVDERSIFSKVVEERLLMPTFCDEDIFFPLDGPLGRLGNSFNDTLLCRKYEEDWDRVRLQQLPFRDQKIWLFALAYLLESDKWFRQAEFLEGYYAKPLTLPPANVSSYLLNSAKYYQPHPPETCTKSNRGYRLVKLQKKSSNDYRLVRNRIVATDICLEEHHKLIQNEVIEFMNDPFIKKLFKQKILDKIPLHIFSELKGFRLFKKTKEKKLPSQEEQRLRSSYVFHDGEKKSKTGDSIMGSIDMVEYNWNYLHEYKHLLNLNN</sequence>
<dbReference type="WormBase" id="SRAE_2000367300">
    <property type="protein sequence ID" value="SRP05371"/>
    <property type="gene ID" value="WBGene00263898"/>
</dbReference>